<dbReference type="EMBL" id="FNEK01000001">
    <property type="protein sequence ID" value="SDI16856.1"/>
    <property type="molecule type" value="Genomic_DNA"/>
</dbReference>
<accession>A0A1G8ID86</accession>
<evidence type="ECO:0008006" key="4">
    <source>
        <dbReference type="Google" id="ProtNLM"/>
    </source>
</evidence>
<evidence type="ECO:0000256" key="1">
    <source>
        <dbReference type="SAM" id="Phobius"/>
    </source>
</evidence>
<keyword evidence="1" id="KW-0472">Membrane</keyword>
<protein>
    <recommendedName>
        <fullName evidence="4">Component of SufBCD complex</fullName>
    </recommendedName>
</protein>
<keyword evidence="1" id="KW-0812">Transmembrane</keyword>
<feature type="transmembrane region" description="Helical" evidence="1">
    <location>
        <begin position="20"/>
        <end position="42"/>
    </location>
</feature>
<name>A0A1G8ID86_9RHOB</name>
<feature type="transmembrane region" description="Helical" evidence="1">
    <location>
        <begin position="77"/>
        <end position="97"/>
    </location>
</feature>
<keyword evidence="1" id="KW-1133">Transmembrane helix</keyword>
<evidence type="ECO:0000313" key="3">
    <source>
        <dbReference type="Proteomes" id="UP000199382"/>
    </source>
</evidence>
<dbReference type="Proteomes" id="UP000199382">
    <property type="component" value="Unassembled WGS sequence"/>
</dbReference>
<feature type="transmembrane region" description="Helical" evidence="1">
    <location>
        <begin position="103"/>
        <end position="122"/>
    </location>
</feature>
<feature type="transmembrane region" description="Helical" evidence="1">
    <location>
        <begin position="142"/>
        <end position="164"/>
    </location>
</feature>
<reference evidence="2 3" key="1">
    <citation type="submission" date="2016-10" db="EMBL/GenBank/DDBJ databases">
        <authorList>
            <person name="de Groot N.N."/>
        </authorList>
    </citation>
    <scope>NUCLEOTIDE SEQUENCE [LARGE SCALE GENOMIC DNA]</scope>
    <source>
        <strain evidence="2 3">DSM 25294</strain>
    </source>
</reference>
<dbReference type="STRING" id="571298.SAMN04488026_10013"/>
<proteinExistence type="predicted"/>
<gene>
    <name evidence="2" type="ORF">SAMN04488026_10013</name>
</gene>
<keyword evidence="3" id="KW-1185">Reference proteome</keyword>
<sequence length="172" mass="19874">MQDWYLTVFELIDMRSFSNLWYWIALAVLWSTSSHWVIGVPFDMVTRARRHGGEAEADLYDIVRVNVNRILYISQTAGVWIIAFGSFGLTVLAMLGFYYRIEFAQAIFLLAMPMGIVSWLSVRTARKIHDADGADLYRKLHLHRFVVQVIGMISIFVTAFWGMWQNMAHGAF</sequence>
<dbReference type="AlphaFoldDB" id="A0A1G8ID86"/>
<organism evidence="2 3">
    <name type="scientific">Aliiruegeria lutimaris</name>
    <dbReference type="NCBI Taxonomy" id="571298"/>
    <lineage>
        <taxon>Bacteria</taxon>
        <taxon>Pseudomonadati</taxon>
        <taxon>Pseudomonadota</taxon>
        <taxon>Alphaproteobacteria</taxon>
        <taxon>Rhodobacterales</taxon>
        <taxon>Roseobacteraceae</taxon>
        <taxon>Aliiruegeria</taxon>
    </lineage>
</organism>
<evidence type="ECO:0000313" key="2">
    <source>
        <dbReference type="EMBL" id="SDI16856.1"/>
    </source>
</evidence>